<sequence length="94" mass="10059">MKTQLNLIGDAKTLDALSRFLYALENALPAPVTQPKAICGADNVIYVEVGYQTEEETFIVGDLLAEVGAQIVEDSNVLVALAPFVTTSKTSEQS</sequence>
<dbReference type="HOGENOM" id="CLU_2380864_0_0_7"/>
<dbReference type="EMBL" id="AZHX01001520">
    <property type="protein sequence ID" value="ETX02526.1"/>
    <property type="molecule type" value="Genomic_DNA"/>
</dbReference>
<evidence type="ECO:0000313" key="2">
    <source>
        <dbReference type="Proteomes" id="UP000019140"/>
    </source>
</evidence>
<keyword evidence="2" id="KW-1185">Reference proteome</keyword>
<name>W4LXP8_9BACT</name>
<gene>
    <name evidence="1" type="ORF">ETSY2_35395</name>
</gene>
<dbReference type="AlphaFoldDB" id="W4LXP8"/>
<dbReference type="Proteomes" id="UP000019140">
    <property type="component" value="Unassembled WGS sequence"/>
</dbReference>
<proteinExistence type="predicted"/>
<organism evidence="1 2">
    <name type="scientific">Candidatus Entotheonella gemina</name>
    <dbReference type="NCBI Taxonomy" id="1429439"/>
    <lineage>
        <taxon>Bacteria</taxon>
        <taxon>Pseudomonadati</taxon>
        <taxon>Nitrospinota/Tectimicrobiota group</taxon>
        <taxon>Candidatus Tectimicrobiota</taxon>
        <taxon>Candidatus Entotheonellia</taxon>
        <taxon>Candidatus Entotheonellales</taxon>
        <taxon>Candidatus Entotheonellaceae</taxon>
        <taxon>Candidatus Entotheonella</taxon>
    </lineage>
</organism>
<evidence type="ECO:0000313" key="1">
    <source>
        <dbReference type="EMBL" id="ETX02526.1"/>
    </source>
</evidence>
<accession>W4LXP8</accession>
<reference evidence="1 2" key="1">
    <citation type="journal article" date="2014" name="Nature">
        <title>An environmental bacterial taxon with a large and distinct metabolic repertoire.</title>
        <authorList>
            <person name="Wilson M.C."/>
            <person name="Mori T."/>
            <person name="Ruckert C."/>
            <person name="Uria A.R."/>
            <person name="Helf M.J."/>
            <person name="Takada K."/>
            <person name="Gernert C."/>
            <person name="Steffens U.A."/>
            <person name="Heycke N."/>
            <person name="Schmitt S."/>
            <person name="Rinke C."/>
            <person name="Helfrich E.J."/>
            <person name="Brachmann A.O."/>
            <person name="Gurgui C."/>
            <person name="Wakimoto T."/>
            <person name="Kracht M."/>
            <person name="Crusemann M."/>
            <person name="Hentschel U."/>
            <person name="Abe I."/>
            <person name="Matsunaga S."/>
            <person name="Kalinowski J."/>
            <person name="Takeyama H."/>
            <person name="Piel J."/>
        </authorList>
    </citation>
    <scope>NUCLEOTIDE SEQUENCE [LARGE SCALE GENOMIC DNA]</scope>
    <source>
        <strain evidence="2">TSY2</strain>
    </source>
</reference>
<comment type="caution">
    <text evidence="1">The sequence shown here is derived from an EMBL/GenBank/DDBJ whole genome shotgun (WGS) entry which is preliminary data.</text>
</comment>
<protein>
    <submittedName>
        <fullName evidence="1">Uncharacterized protein</fullName>
    </submittedName>
</protein>